<reference evidence="4" key="1">
    <citation type="submission" date="2018-05" db="EMBL/GenBank/DDBJ databases">
        <authorList>
            <person name="Liu B.-T."/>
        </authorList>
    </citation>
    <scope>NUCLEOTIDE SEQUENCE [LARGE SCALE GENOMIC DNA]</scope>
    <source>
        <strain evidence="4">WD6-1</strain>
    </source>
</reference>
<feature type="transmembrane region" description="Helical" evidence="2">
    <location>
        <begin position="374"/>
        <end position="392"/>
    </location>
</feature>
<feature type="transmembrane region" description="Helical" evidence="2">
    <location>
        <begin position="112"/>
        <end position="134"/>
    </location>
</feature>
<feature type="transmembrane region" description="Helical" evidence="2">
    <location>
        <begin position="579"/>
        <end position="599"/>
    </location>
</feature>
<comment type="caution">
    <text evidence="3">The sequence shown here is derived from an EMBL/GenBank/DDBJ whole genome shotgun (WGS) entry which is preliminary data.</text>
</comment>
<keyword evidence="2" id="KW-1133">Transmembrane helix</keyword>
<accession>A0A2U2BWN5</accession>
<feature type="transmembrane region" description="Helical" evidence="2">
    <location>
        <begin position="498"/>
        <end position="520"/>
    </location>
</feature>
<feature type="transmembrane region" description="Helical" evidence="2">
    <location>
        <begin position="205"/>
        <end position="223"/>
    </location>
</feature>
<keyword evidence="2" id="KW-0472">Membrane</keyword>
<dbReference type="EMBL" id="QEXV01000001">
    <property type="protein sequence ID" value="PWE18384.1"/>
    <property type="molecule type" value="Genomic_DNA"/>
</dbReference>
<feature type="transmembrane region" description="Helical" evidence="2">
    <location>
        <begin position="785"/>
        <end position="802"/>
    </location>
</feature>
<dbReference type="RefSeq" id="WP_109251659.1">
    <property type="nucleotide sequence ID" value="NZ_QEXV01000001.1"/>
</dbReference>
<evidence type="ECO:0000313" key="3">
    <source>
        <dbReference type="EMBL" id="PWE18384.1"/>
    </source>
</evidence>
<evidence type="ECO:0008006" key="5">
    <source>
        <dbReference type="Google" id="ProtNLM"/>
    </source>
</evidence>
<feature type="transmembrane region" description="Helical" evidence="2">
    <location>
        <begin position="611"/>
        <end position="633"/>
    </location>
</feature>
<feature type="transmembrane region" description="Helical" evidence="2">
    <location>
        <begin position="146"/>
        <end position="166"/>
    </location>
</feature>
<dbReference type="PIRSF" id="PIRSF035905">
    <property type="entry name" value="UCP035905_mp"/>
    <property type="match status" value="1"/>
</dbReference>
<dbReference type="Proteomes" id="UP000245168">
    <property type="component" value="Unassembled WGS sequence"/>
</dbReference>
<feature type="transmembrane region" description="Helical" evidence="2">
    <location>
        <begin position="711"/>
        <end position="732"/>
    </location>
</feature>
<feature type="compositionally biased region" description="Low complexity" evidence="1">
    <location>
        <begin position="69"/>
        <end position="99"/>
    </location>
</feature>
<dbReference type="AlphaFoldDB" id="A0A2U2BWN5"/>
<dbReference type="PANTHER" id="PTHR38434">
    <property type="entry name" value="BLL2549 PROTEIN"/>
    <property type="match status" value="1"/>
</dbReference>
<evidence type="ECO:0000256" key="2">
    <source>
        <dbReference type="SAM" id="Phobius"/>
    </source>
</evidence>
<feature type="transmembrane region" description="Helical" evidence="2">
    <location>
        <begin position="348"/>
        <end position="368"/>
    </location>
</feature>
<dbReference type="InterPro" id="IPR014600">
    <property type="entry name" value="UCP035905_mem"/>
</dbReference>
<dbReference type="InterPro" id="IPR019286">
    <property type="entry name" value="DUF2339_TM"/>
</dbReference>
<organism evidence="3 4">
    <name type="scientific">Marinicauda salina</name>
    <dbReference type="NCBI Taxonomy" id="2135793"/>
    <lineage>
        <taxon>Bacteria</taxon>
        <taxon>Pseudomonadati</taxon>
        <taxon>Pseudomonadota</taxon>
        <taxon>Alphaproteobacteria</taxon>
        <taxon>Maricaulales</taxon>
        <taxon>Maricaulaceae</taxon>
        <taxon>Marinicauda</taxon>
    </lineage>
</organism>
<feature type="transmembrane region" description="Helical" evidence="2">
    <location>
        <begin position="399"/>
        <end position="417"/>
    </location>
</feature>
<feature type="region of interest" description="Disordered" evidence="1">
    <location>
        <begin position="55"/>
        <end position="100"/>
    </location>
</feature>
<evidence type="ECO:0000256" key="1">
    <source>
        <dbReference type="SAM" id="MobiDB-lite"/>
    </source>
</evidence>
<feature type="transmembrane region" description="Helical" evidence="2">
    <location>
        <begin position="680"/>
        <end position="699"/>
    </location>
</feature>
<keyword evidence="4" id="KW-1185">Reference proteome</keyword>
<feature type="transmembrane region" description="Helical" evidence="2">
    <location>
        <begin position="877"/>
        <end position="894"/>
    </location>
</feature>
<protein>
    <recommendedName>
        <fullName evidence="5">DUF2339 domain-containing protein</fullName>
    </recommendedName>
</protein>
<dbReference type="PANTHER" id="PTHR38434:SF1">
    <property type="entry name" value="BLL2549 PROTEIN"/>
    <property type="match status" value="1"/>
</dbReference>
<sequence length="911" mass="92479">METLWLLAILFLLSGPLGAVLGIIAVVRAGRLSNRLAALERGARPTGLEAAAAAAATPKSSEVFEEPAADPGAEAEPAPDAPETSAASAPAPPTSGTESAAREPFFAGFERWLARGWLVWVGAATLALGGGFLVKLALDEGWFGPAARVLAAMAAGAAMLAAGEYLRRKPMALGASGTAGRAAPAALSGAGIVTIYAAIYAAHGLYQLIPGALAFAGLALAAADAGILSIRHGPALSIFGLIGAFLAPALIGAEEPNAVALLAYVFAVAIAGFAAARLLDHRPAALIAVAGGVIWPLVWIAGAWTEPGGAALAAYLPALLAAGLLAGQDQAVAPPPVDRPLGQWGRPPMGLLTAWLAAGGAAIVLLALLQAADYGGYALAALFALSGLGLAAAWRRESYGPVAVIVGLGAVFALIAWPEAARDITGPTEQLDVFLGQAPPPPLRFVPTAMILAALFGLGGWLALQARTVKAPLAAVSAGAPVLIFATAHLRINGLETAPAWAAGAALLTLAGAVACRRIAALEGGFDRAPGAASAYALGASAAAALAVGVALEQVWLSAGFALEALAAAWLWRRFRTPALPLATLLLGLLAVARLVVFGEAFERSLGDWPIVNGLLVGYGVSAAALWGAARLLKDGGRPADGPLVQSLLGASILLGVGLVTLEIRHWINDGALTADYRGFFEIGLQTSAWLAVAAALRWRLGPSLTLAPRIAEPVLAGLAGFQAVFWLVWLANPWWGAPPVQAHAQDLGGPVLNTLLVGYAAPAGLAGAHALALGAQGRRWPARLMGGLGVLLGGVWLLLAVRQGFQGWETMASGAVGEAEGYAYSAVLLVYAAGLLAAGVIRRQANLRYVGLGLLAAVTVKVFLLDMAALEGVWRALSFLGLGAALVALSLFYQRVAPRLGGETASTRGD</sequence>
<feature type="transmembrane region" description="Helical" evidence="2">
    <location>
        <begin position="445"/>
        <end position="464"/>
    </location>
</feature>
<feature type="transmembrane region" description="Helical" evidence="2">
    <location>
        <begin position="532"/>
        <end position="549"/>
    </location>
</feature>
<feature type="transmembrane region" description="Helical" evidence="2">
    <location>
        <begin position="6"/>
        <end position="27"/>
    </location>
</feature>
<feature type="transmembrane region" description="Helical" evidence="2">
    <location>
        <begin position="235"/>
        <end position="253"/>
    </location>
</feature>
<feature type="transmembrane region" description="Helical" evidence="2">
    <location>
        <begin position="850"/>
        <end position="871"/>
    </location>
</feature>
<feature type="transmembrane region" description="Helical" evidence="2">
    <location>
        <begin position="286"/>
        <end position="304"/>
    </location>
</feature>
<feature type="transmembrane region" description="Helical" evidence="2">
    <location>
        <begin position="471"/>
        <end position="492"/>
    </location>
</feature>
<dbReference type="OrthoDB" id="5422830at2"/>
<feature type="transmembrane region" description="Helical" evidence="2">
    <location>
        <begin position="645"/>
        <end position="668"/>
    </location>
</feature>
<feature type="transmembrane region" description="Helical" evidence="2">
    <location>
        <begin position="752"/>
        <end position="773"/>
    </location>
</feature>
<feature type="transmembrane region" description="Helical" evidence="2">
    <location>
        <begin position="178"/>
        <end position="199"/>
    </location>
</feature>
<feature type="transmembrane region" description="Helical" evidence="2">
    <location>
        <begin position="310"/>
        <end position="327"/>
    </location>
</feature>
<evidence type="ECO:0000313" key="4">
    <source>
        <dbReference type="Proteomes" id="UP000245168"/>
    </source>
</evidence>
<feature type="transmembrane region" description="Helical" evidence="2">
    <location>
        <begin position="822"/>
        <end position="843"/>
    </location>
</feature>
<feature type="transmembrane region" description="Helical" evidence="2">
    <location>
        <begin position="555"/>
        <end position="572"/>
    </location>
</feature>
<feature type="transmembrane region" description="Helical" evidence="2">
    <location>
        <begin position="259"/>
        <end position="279"/>
    </location>
</feature>
<dbReference type="Pfam" id="PF10101">
    <property type="entry name" value="DUF2339"/>
    <property type="match status" value="1"/>
</dbReference>
<name>A0A2U2BWN5_9PROT</name>
<gene>
    <name evidence="3" type="ORF">DDZ18_01905</name>
</gene>
<keyword evidence="2" id="KW-0812">Transmembrane</keyword>
<proteinExistence type="predicted"/>